<keyword evidence="2" id="KW-0255">Endonuclease</keyword>
<gene>
    <name evidence="2" type="primary">77</name>
    <name evidence="2" type="ORF">SEA_KUMAO_77</name>
</gene>
<reference evidence="3" key="1">
    <citation type="submission" date="2017-09" db="EMBL/GenBank/DDBJ databases">
        <authorList>
            <person name="Ehlers B."/>
            <person name="Leendertz F.H."/>
        </authorList>
    </citation>
    <scope>NUCLEOTIDE SEQUENCE [LARGE SCALE GENOMIC DNA]</scope>
</reference>
<evidence type="ECO:0000313" key="3">
    <source>
        <dbReference type="Proteomes" id="UP000229090"/>
    </source>
</evidence>
<dbReference type="Gene3D" id="3.90.75.20">
    <property type="match status" value="1"/>
</dbReference>
<organism evidence="2 3">
    <name type="scientific">Mycobacterium phage Kumao</name>
    <dbReference type="NCBI Taxonomy" id="2041344"/>
    <lineage>
        <taxon>Viruses</taxon>
        <taxon>Duplodnaviria</taxon>
        <taxon>Heunggongvirae</taxon>
        <taxon>Uroviricota</taxon>
        <taxon>Caudoviricetes</taxon>
        <taxon>Vilmaviridae</taxon>
        <taxon>Kumaovirus</taxon>
        <taxon>Kumaovirus kumao</taxon>
    </lineage>
</organism>
<name>A0A2D1GPW2_9CAUD</name>
<protein>
    <submittedName>
        <fullName evidence="2">HNH endonuclease</fullName>
    </submittedName>
</protein>
<feature type="domain" description="NUMOD4" evidence="1">
    <location>
        <begin position="17"/>
        <end position="76"/>
    </location>
</feature>
<keyword evidence="2" id="KW-0540">Nuclease</keyword>
<dbReference type="GO" id="GO:0016788">
    <property type="term" value="F:hydrolase activity, acting on ester bonds"/>
    <property type="evidence" value="ECO:0007669"/>
    <property type="project" value="InterPro"/>
</dbReference>
<dbReference type="GO" id="GO:0004519">
    <property type="term" value="F:endonuclease activity"/>
    <property type="evidence" value="ECO:0007669"/>
    <property type="project" value="UniProtKB-KW"/>
</dbReference>
<keyword evidence="3" id="KW-1185">Reference proteome</keyword>
<sequence length="191" mass="22504">MESTTGQVDSRRFEHKVWAKVPGLQERYEVSPEGVVRTLPYVVEISQIRNGVMVKQHRKYSGRICPQRLSRGGKYYNHVIVSVQREGGYKTEMRVDNIVARTFLGLPYDPEDQRDVQRWKLIHKDGDIWNNRVDNLEWVEVGHSWAGDKSVEWIAENRRKWEETKGIVPQWMKDMYAEEWAEMEAQEKAAV</sequence>
<dbReference type="GeneID" id="63210180"/>
<dbReference type="EMBL" id="MG009575">
    <property type="protein sequence ID" value="ATN94040.1"/>
    <property type="molecule type" value="Genomic_DNA"/>
</dbReference>
<dbReference type="InterPro" id="IPR010902">
    <property type="entry name" value="NUMOD4"/>
</dbReference>
<dbReference type="SUPFAM" id="SSF54060">
    <property type="entry name" value="His-Me finger endonucleases"/>
    <property type="match status" value="1"/>
</dbReference>
<dbReference type="RefSeq" id="YP_010013567.1">
    <property type="nucleotide sequence ID" value="NC_053512.1"/>
</dbReference>
<dbReference type="Pfam" id="PF07463">
    <property type="entry name" value="NUMOD4"/>
    <property type="match status" value="1"/>
</dbReference>
<dbReference type="KEGG" id="vg:63210180"/>
<keyword evidence="2" id="KW-0378">Hydrolase</keyword>
<accession>A0A2D1GPW2</accession>
<evidence type="ECO:0000313" key="2">
    <source>
        <dbReference type="EMBL" id="ATN94040.1"/>
    </source>
</evidence>
<dbReference type="Proteomes" id="UP000229090">
    <property type="component" value="Segment"/>
</dbReference>
<dbReference type="InterPro" id="IPR044925">
    <property type="entry name" value="His-Me_finger_sf"/>
</dbReference>
<evidence type="ECO:0000259" key="1">
    <source>
        <dbReference type="Pfam" id="PF07463"/>
    </source>
</evidence>
<proteinExistence type="predicted"/>